<sequence length="515" mass="57141">MPSAPASNNLLLNRESLAPHMFTCNICFRSVRDIYLSCPSANNHDPLTRYTGLRDTSTAEKSYVLPSKVWFFPDCKHLVCAEHLLGGGVPFYPAGQDPEAVCPVCFKDRLEDGVETIALPLYATKIGDLSPGIPKELFEPPNLSNGFKDSYVYNIIKFQYESLLRFAALKASETEAESKKSAGKTQSVKRVDEKHDNDDDDDAATEPSFGPSNDSEDGGSLNNAAQYISPVSIVSQSSWKDTEHFDSKDHRISNSSSSKENTLSSEEWQPYSRPKSKLFSRDSFSFSRQSQQLQRPSANASPNMPKPSRFLSSIASLTKLNNGSSKAPTHSDHIFKRPSLPIRRQTNLSPSPPHKKQKGGSWFLDRVLPRDLPVSKTPLPFSTPKIRSNQTYSSQASLSDAESISSAQVFGCKQVLNTHSHTQAIDIGEDRAQAPRSANLHRGSFKWLKRKFSEREAEASTILPHHGELDSDMPAFIGDSRITGHERPKLKSVNDLVAGRRDAISRSKSMLAVWR</sequence>
<dbReference type="Proteomes" id="UP000242877">
    <property type="component" value="Unassembled WGS sequence"/>
</dbReference>
<protein>
    <submittedName>
        <fullName evidence="2">Uncharacterized protein</fullName>
    </submittedName>
</protein>
<comment type="caution">
    <text evidence="2">The sequence shown here is derived from an EMBL/GenBank/DDBJ whole genome shotgun (WGS) entry which is preliminary data.</text>
</comment>
<feature type="compositionally biased region" description="Low complexity" evidence="1">
    <location>
        <begin position="253"/>
        <end position="267"/>
    </location>
</feature>
<evidence type="ECO:0000313" key="3">
    <source>
        <dbReference type="Proteomes" id="UP000242877"/>
    </source>
</evidence>
<evidence type="ECO:0000313" key="2">
    <source>
        <dbReference type="EMBL" id="KZZ96954.1"/>
    </source>
</evidence>
<dbReference type="AlphaFoldDB" id="A0A168CSE7"/>
<feature type="compositionally biased region" description="Basic and acidic residues" evidence="1">
    <location>
        <begin position="240"/>
        <end position="252"/>
    </location>
</feature>
<name>A0A168CSE7_9EURO</name>
<dbReference type="VEuPathDB" id="FungiDB:AAP_00597"/>
<organism evidence="2 3">
    <name type="scientific">Ascosphaera apis ARSEF 7405</name>
    <dbReference type="NCBI Taxonomy" id="392613"/>
    <lineage>
        <taxon>Eukaryota</taxon>
        <taxon>Fungi</taxon>
        <taxon>Dikarya</taxon>
        <taxon>Ascomycota</taxon>
        <taxon>Pezizomycotina</taxon>
        <taxon>Eurotiomycetes</taxon>
        <taxon>Eurotiomycetidae</taxon>
        <taxon>Onygenales</taxon>
        <taxon>Ascosphaeraceae</taxon>
        <taxon>Ascosphaera</taxon>
    </lineage>
</organism>
<feature type="compositionally biased region" description="Low complexity" evidence="1">
    <location>
        <begin position="281"/>
        <end position="295"/>
    </location>
</feature>
<feature type="region of interest" description="Disordered" evidence="1">
    <location>
        <begin position="175"/>
        <end position="223"/>
    </location>
</feature>
<feature type="region of interest" description="Disordered" evidence="1">
    <location>
        <begin position="321"/>
        <end position="362"/>
    </location>
</feature>
<gene>
    <name evidence="2" type="ORF">AAP_00597</name>
</gene>
<accession>A0A168CSE7</accession>
<keyword evidence="3" id="KW-1185">Reference proteome</keyword>
<proteinExistence type="predicted"/>
<evidence type="ECO:0000256" key="1">
    <source>
        <dbReference type="SAM" id="MobiDB-lite"/>
    </source>
</evidence>
<dbReference type="OrthoDB" id="5410764at2759"/>
<dbReference type="EMBL" id="AZGZ01000002">
    <property type="protein sequence ID" value="KZZ96954.1"/>
    <property type="molecule type" value="Genomic_DNA"/>
</dbReference>
<feature type="region of interest" description="Disordered" evidence="1">
    <location>
        <begin position="240"/>
        <end position="309"/>
    </location>
</feature>
<reference evidence="2 3" key="1">
    <citation type="journal article" date="2016" name="Genome Biol. Evol.">
        <title>Divergent and convergent evolution of fungal pathogenicity.</title>
        <authorList>
            <person name="Shang Y."/>
            <person name="Xiao G."/>
            <person name="Zheng P."/>
            <person name="Cen K."/>
            <person name="Zhan S."/>
            <person name="Wang C."/>
        </authorList>
    </citation>
    <scope>NUCLEOTIDE SEQUENCE [LARGE SCALE GENOMIC DNA]</scope>
    <source>
        <strain evidence="2 3">ARSEF 7405</strain>
    </source>
</reference>